<feature type="chain" id="PRO_5046264196" description="Uncharacterized GPI-anchored protein At5g19230-like domain-containing protein" evidence="2">
    <location>
        <begin position="37"/>
        <end position="216"/>
    </location>
</feature>
<dbReference type="InterPro" id="IPR045285">
    <property type="entry name" value="At5g19230-like"/>
</dbReference>
<gene>
    <name evidence="4" type="ORF">CSSPTR1EN2_LOCUS13296</name>
</gene>
<feature type="transmembrane region" description="Helical" evidence="1">
    <location>
        <begin position="196"/>
        <end position="214"/>
    </location>
</feature>
<feature type="domain" description="Uncharacterized GPI-anchored protein At5g19230-like" evidence="3">
    <location>
        <begin position="40"/>
        <end position="170"/>
    </location>
</feature>
<evidence type="ECO:0000256" key="2">
    <source>
        <dbReference type="SAM" id="SignalP"/>
    </source>
</evidence>
<evidence type="ECO:0000313" key="4">
    <source>
        <dbReference type="EMBL" id="CAK9216147.1"/>
    </source>
</evidence>
<evidence type="ECO:0000313" key="5">
    <source>
        <dbReference type="Proteomes" id="UP001497512"/>
    </source>
</evidence>
<feature type="non-terminal residue" evidence="4">
    <location>
        <position position="1"/>
    </location>
</feature>
<evidence type="ECO:0000256" key="1">
    <source>
        <dbReference type="SAM" id="Phobius"/>
    </source>
</evidence>
<keyword evidence="1" id="KW-1133">Transmembrane helix</keyword>
<keyword evidence="5" id="KW-1185">Reference proteome</keyword>
<keyword evidence="1" id="KW-0812">Transmembrane</keyword>
<reference evidence="4" key="1">
    <citation type="submission" date="2024-02" db="EMBL/GenBank/DDBJ databases">
        <authorList>
            <consortium name="ELIXIR-Norway"/>
            <consortium name="Elixir Norway"/>
        </authorList>
    </citation>
    <scope>NUCLEOTIDE SEQUENCE</scope>
</reference>
<dbReference type="Proteomes" id="UP001497512">
    <property type="component" value="Chromosome 2"/>
</dbReference>
<accession>A0ABP0UAC3</accession>
<dbReference type="InterPro" id="IPR059083">
    <property type="entry name" value="At5g19230_dom"/>
</dbReference>
<name>A0ABP0UAC3_9BRYO</name>
<dbReference type="EMBL" id="OZ019894">
    <property type="protein sequence ID" value="CAK9216147.1"/>
    <property type="molecule type" value="Genomic_DNA"/>
</dbReference>
<feature type="signal peptide" evidence="2">
    <location>
        <begin position="1"/>
        <end position="36"/>
    </location>
</feature>
<dbReference type="SUPFAM" id="SSF55797">
    <property type="entry name" value="PR-1-like"/>
    <property type="match status" value="1"/>
</dbReference>
<keyword evidence="1" id="KW-0472">Membrane</keyword>
<dbReference type="InterPro" id="IPR035940">
    <property type="entry name" value="CAP_sf"/>
</dbReference>
<dbReference type="PANTHER" id="PTHR33976:SF8">
    <property type="entry name" value="OS07G0645000 PROTEIN"/>
    <property type="match status" value="1"/>
</dbReference>
<feature type="non-terminal residue" evidence="4">
    <location>
        <position position="216"/>
    </location>
</feature>
<protein>
    <recommendedName>
        <fullName evidence="3">Uncharacterized GPI-anchored protein At5g19230-like domain-containing protein</fullName>
    </recommendedName>
</protein>
<sequence>MARARLAVHGGSGSCCPLGFCVFLFCFALLLQAGFADVNQDLLDNINKYRIAGNLPALTVNQGAACVAQGLANYYKGKACTNSTGADALDGSEPENLPAVLPTCNLQPDNVENGFIAPDCVPPGTSPADAYLVASQNYTEFDAYSEQLNNTQFTSAGVGSVDNEWFVLVLATNESGGNFVSQNLDPSAAASLSHQGIALTLTATLVAALAYVFVPV</sequence>
<organism evidence="4 5">
    <name type="scientific">Sphagnum troendelagicum</name>
    <dbReference type="NCBI Taxonomy" id="128251"/>
    <lineage>
        <taxon>Eukaryota</taxon>
        <taxon>Viridiplantae</taxon>
        <taxon>Streptophyta</taxon>
        <taxon>Embryophyta</taxon>
        <taxon>Bryophyta</taxon>
        <taxon>Sphagnophytina</taxon>
        <taxon>Sphagnopsida</taxon>
        <taxon>Sphagnales</taxon>
        <taxon>Sphagnaceae</taxon>
        <taxon>Sphagnum</taxon>
    </lineage>
</organism>
<dbReference type="PANTHER" id="PTHR33976">
    <property type="entry name" value="OS07G0645000 PROTEIN"/>
    <property type="match status" value="1"/>
</dbReference>
<dbReference type="Pfam" id="PF25884">
    <property type="entry name" value="At5g19230"/>
    <property type="match status" value="1"/>
</dbReference>
<keyword evidence="2" id="KW-0732">Signal</keyword>
<evidence type="ECO:0000259" key="3">
    <source>
        <dbReference type="Pfam" id="PF25884"/>
    </source>
</evidence>
<proteinExistence type="predicted"/>